<keyword evidence="2" id="KW-1185">Reference proteome</keyword>
<organism evidence="1 2">
    <name type="scientific">Mytilus coruscus</name>
    <name type="common">Sea mussel</name>
    <dbReference type="NCBI Taxonomy" id="42192"/>
    <lineage>
        <taxon>Eukaryota</taxon>
        <taxon>Metazoa</taxon>
        <taxon>Spiralia</taxon>
        <taxon>Lophotrochozoa</taxon>
        <taxon>Mollusca</taxon>
        <taxon>Bivalvia</taxon>
        <taxon>Autobranchia</taxon>
        <taxon>Pteriomorphia</taxon>
        <taxon>Mytilida</taxon>
        <taxon>Mytiloidea</taxon>
        <taxon>Mytilidae</taxon>
        <taxon>Mytilinae</taxon>
        <taxon>Mytilus</taxon>
    </lineage>
</organism>
<accession>A0A6J8AXJ3</accession>
<dbReference type="OrthoDB" id="6122198at2759"/>
<protein>
    <submittedName>
        <fullName evidence="1">Uncharacterized protein</fullName>
    </submittedName>
</protein>
<proteinExistence type="predicted"/>
<evidence type="ECO:0000313" key="2">
    <source>
        <dbReference type="Proteomes" id="UP000507470"/>
    </source>
</evidence>
<dbReference type="Proteomes" id="UP000507470">
    <property type="component" value="Unassembled WGS sequence"/>
</dbReference>
<dbReference type="PANTHER" id="PTHR16897:SF2">
    <property type="entry name" value="OS03G0226600 PROTEIN"/>
    <property type="match status" value="1"/>
</dbReference>
<dbReference type="PANTHER" id="PTHR16897">
    <property type="entry name" value="OS10G0105400 PROTEIN"/>
    <property type="match status" value="1"/>
</dbReference>
<evidence type="ECO:0000313" key="1">
    <source>
        <dbReference type="EMBL" id="CAC5375030.1"/>
    </source>
</evidence>
<sequence length="851" mass="93906">MAEQTVGVNTDFNVQNLNLQSVIKYFTTVTACNTGNLCVVQDGVYEHDIEYQSTRNYLTAKWFGFVDSQSEINHYVIRAGTSRGSGDLYPPTSLTSFDMVLLTDLPNQLPLNHRIYITIRAYNKAGLYSESISSGFIVDISAPVIIKKPSLSGLDFPDGGLYYIKLIVCNGARICTESESDSIMVDTTPPTSGMFAVSTYHAANLQRHTLGSMSWLLKRFHHSGKMTSILSYPALYTLSYGKMFFMAKVGSVQKFNLYISTFKRGADLHRVNIDIDSSLDAVNISRLTMSPGIVYYSNVVAYTFSGLQTVVSSDGIMVDSSSPISGIVYDGLGLHDIKYQNKSDIASASWHGFTDTESGVIKYTWCAGTNRNDGNCDIVPWKNIGMHTSVSTSLQNHINNGQIIYHKSIATDRVGHTTDITPSYGVTIDTTPPVPILFSHVADNFITNPSFEETNGCFKDINDISVYNLCDNDNCYQPLSWSKVGCLAAIKSDVDTAFDGRSFIYLKGSIQQNVQQISSGILYKLSFVTSHPPITRAVISNIEGSVQFGHKEYVFHIFTKENQSDMVWHLHTFYFRPNANSSEVIISNLDRNIGFLVDNVKIQAVEVQSNSASETPVQVHTVGLHRWSSIHASRNFVDFESPISEYIWAFGNARGNAEIQHFQSVGVNDFGYNYNITLAHSSQVHVTVVAINAAGLQAKAYSAGVDIDNTPPVINQVHDGVGEDIDGQTSNIISANWGVIDPESNINYCEWSIGHQPYGNELQPFTKTTDVKSASISFDEYIISQKTVYTTVRCHNNAGLFSTATSDGVTISDIPPSSDHAVVTIIPQSLNEYSPGGYYQQDKTSVRIKWS</sequence>
<reference evidence="1 2" key="1">
    <citation type="submission" date="2020-06" db="EMBL/GenBank/DDBJ databases">
        <authorList>
            <person name="Li R."/>
            <person name="Bekaert M."/>
        </authorList>
    </citation>
    <scope>NUCLEOTIDE SEQUENCE [LARGE SCALE GENOMIC DNA]</scope>
    <source>
        <strain evidence="2">wild</strain>
        <strain evidence="1">Wild</strain>
    </source>
</reference>
<name>A0A6J8AXJ3_MYTCO</name>
<gene>
    <name evidence="1" type="ORF">MCOR_12208</name>
</gene>
<dbReference type="EMBL" id="CACVKT020002095">
    <property type="protein sequence ID" value="CAC5375030.1"/>
    <property type="molecule type" value="Genomic_DNA"/>
</dbReference>
<dbReference type="EMBL" id="CACVKT020002095">
    <property type="protein sequence ID" value="CAC5375031.1"/>
    <property type="molecule type" value="Genomic_DNA"/>
</dbReference>
<dbReference type="AlphaFoldDB" id="A0A6J8AXJ3"/>